<evidence type="ECO:0000259" key="4">
    <source>
        <dbReference type="Pfam" id="PF01229"/>
    </source>
</evidence>
<dbReference type="Proteomes" id="UP000077857">
    <property type="component" value="Unassembled WGS sequence"/>
</dbReference>
<accession>A0A177NCB8</accession>
<gene>
    <name evidence="5" type="ORF">A1507_14050</name>
</gene>
<keyword evidence="3" id="KW-0326">Glycosidase</keyword>
<organism evidence="5 6">
    <name type="scientific">Methylomonas koyamae</name>
    <dbReference type="NCBI Taxonomy" id="702114"/>
    <lineage>
        <taxon>Bacteria</taxon>
        <taxon>Pseudomonadati</taxon>
        <taxon>Pseudomonadota</taxon>
        <taxon>Gammaproteobacteria</taxon>
        <taxon>Methylococcales</taxon>
        <taxon>Methylococcaceae</taxon>
        <taxon>Methylomonas</taxon>
    </lineage>
</organism>
<evidence type="ECO:0000313" key="5">
    <source>
        <dbReference type="EMBL" id="OAI15545.1"/>
    </source>
</evidence>
<dbReference type="Gene3D" id="3.20.20.80">
    <property type="entry name" value="Glycosidases"/>
    <property type="match status" value="1"/>
</dbReference>
<evidence type="ECO:0000313" key="6">
    <source>
        <dbReference type="Proteomes" id="UP000077857"/>
    </source>
</evidence>
<dbReference type="SUPFAM" id="SSF51445">
    <property type="entry name" value="(Trans)glycosidases"/>
    <property type="match status" value="1"/>
</dbReference>
<comment type="caution">
    <text evidence="5">The sequence shown here is derived from an EMBL/GenBank/DDBJ whole genome shotgun (WGS) entry which is preliminary data.</text>
</comment>
<protein>
    <recommendedName>
        <fullName evidence="4">Glycosyl hydrolases family 39 N-terminal catalytic domain-containing protein</fullName>
    </recommendedName>
</protein>
<evidence type="ECO:0000256" key="1">
    <source>
        <dbReference type="ARBA" id="ARBA00008875"/>
    </source>
</evidence>
<name>A0A177NCB8_9GAMM</name>
<keyword evidence="2" id="KW-0378">Hydrolase</keyword>
<evidence type="ECO:0000256" key="3">
    <source>
        <dbReference type="ARBA" id="ARBA00023295"/>
    </source>
</evidence>
<reference evidence="5 6" key="1">
    <citation type="submission" date="2016-03" db="EMBL/GenBank/DDBJ databases">
        <authorList>
            <person name="Ploux O."/>
        </authorList>
    </citation>
    <scope>NUCLEOTIDE SEQUENCE [LARGE SCALE GENOMIC DNA]</scope>
    <source>
        <strain evidence="5 6">R-45378</strain>
    </source>
</reference>
<dbReference type="InterPro" id="IPR049166">
    <property type="entry name" value="GH39_cat"/>
</dbReference>
<dbReference type="AlphaFoldDB" id="A0A177NCB8"/>
<dbReference type="GO" id="GO:0016798">
    <property type="term" value="F:hydrolase activity, acting on glycosyl bonds"/>
    <property type="evidence" value="ECO:0007669"/>
    <property type="project" value="UniProtKB-KW"/>
</dbReference>
<feature type="domain" description="Glycosyl hydrolases family 39 N-terminal catalytic" evidence="4">
    <location>
        <begin position="127"/>
        <end position="509"/>
    </location>
</feature>
<dbReference type="EMBL" id="LUUJ01000081">
    <property type="protein sequence ID" value="OAI15545.1"/>
    <property type="molecule type" value="Genomic_DNA"/>
</dbReference>
<dbReference type="Pfam" id="PF01229">
    <property type="entry name" value="Glyco_hydro_39"/>
    <property type="match status" value="1"/>
</dbReference>
<dbReference type="RefSeq" id="WP_082877664.1">
    <property type="nucleotide sequence ID" value="NZ_LUUJ01000081.1"/>
</dbReference>
<proteinExistence type="inferred from homology"/>
<dbReference type="OrthoDB" id="8611574at2"/>
<comment type="similarity">
    <text evidence="1">Belongs to the glycosyl hydrolase 39 family.</text>
</comment>
<sequence length="561" mass="62390">MTTITSLRNTQSNAANQESSDNQYLFRYFSPNINHKLSKSAKIIIIGLFAYSECHALQTITVDSRSAYNVSNSEDIKLMRQYFHEASMENPLSKGTMKILEPIGISKARILNVESPNSLDIEPITKKLSFRFSDRLSLVLANCKTNNLIPHIAVAQVPQNAIAAGIASGRKYGIADWNAYEAYAYAFLKHVTVDNGFNEADFEVANEPDTTGMAWMFAEKLGNSSRRAMAEYLKIYAAWSNAANKLTKEHPELKIRLGGPAMTTFSFGGFGTINWAEEFLKGVAAQNSRIDFFSFHYYGNVQPLVGMPYFGRYPTITELSEFLHSKLNELGLADVPIMFSEWGPSFETRNIPKALINGNNIGASWVARFVLDAAENNIDEGALLTFFDHKAANAEGVLENLWGWPSLLHSDTQTPKAIYNVATMLNRLPDHRVSTVPVRQDSIGVIASSDSSKVGVLVFNQNWDFINVQELAPTEQARIILKNLPFSASKVNVTKSVISETQANPYFIYLNNNLNKWQTLEAKSLRSTRMRPISVANGTVTIPDADLPPSSVTLWEITPAE</sequence>
<dbReference type="InterPro" id="IPR017853">
    <property type="entry name" value="GH"/>
</dbReference>
<evidence type="ECO:0000256" key="2">
    <source>
        <dbReference type="ARBA" id="ARBA00022801"/>
    </source>
</evidence>